<keyword evidence="2" id="KW-1185">Reference proteome</keyword>
<dbReference type="EMBL" id="MLYP01000076">
    <property type="protein sequence ID" value="OIJ86414.1"/>
    <property type="molecule type" value="Genomic_DNA"/>
</dbReference>
<evidence type="ECO:0000313" key="2">
    <source>
        <dbReference type="Proteomes" id="UP000179935"/>
    </source>
</evidence>
<accession>A0A1S2NZT1</accession>
<organism evidence="1 2">
    <name type="scientific">Streptomyces colonosanans</name>
    <dbReference type="NCBI Taxonomy" id="1428652"/>
    <lineage>
        <taxon>Bacteria</taxon>
        <taxon>Bacillati</taxon>
        <taxon>Actinomycetota</taxon>
        <taxon>Actinomycetes</taxon>
        <taxon>Kitasatosporales</taxon>
        <taxon>Streptomycetaceae</taxon>
        <taxon>Streptomyces</taxon>
    </lineage>
</organism>
<dbReference type="AlphaFoldDB" id="A0A1S2NZT1"/>
<gene>
    <name evidence="1" type="ORF">BIV24_26515</name>
</gene>
<dbReference type="OrthoDB" id="241498at2"/>
<name>A0A1S2NZT1_9ACTN</name>
<protein>
    <submittedName>
        <fullName evidence="1">Uncharacterized protein</fullName>
    </submittedName>
</protein>
<comment type="caution">
    <text evidence="1">The sequence shown here is derived from an EMBL/GenBank/DDBJ whole genome shotgun (WGS) entry which is preliminary data.</text>
</comment>
<sequence length="100" mass="10739">MGGGAVPAVQLEAGRYGKKGTEALREVAERITPAVREGEPSDLGHIHCDLRREIVIALPGDIIDFDDCDTGHYLLDIAPVPGIVPTRVRSCAQSHVPTDR</sequence>
<dbReference type="SUPFAM" id="SSF56112">
    <property type="entry name" value="Protein kinase-like (PK-like)"/>
    <property type="match status" value="1"/>
</dbReference>
<proteinExistence type="predicted"/>
<dbReference type="Proteomes" id="UP000179935">
    <property type="component" value="Unassembled WGS sequence"/>
</dbReference>
<dbReference type="RefSeq" id="WP_071368983.1">
    <property type="nucleotide sequence ID" value="NZ_MLYP01000076.1"/>
</dbReference>
<reference evidence="1 2" key="1">
    <citation type="submission" date="2016-10" db="EMBL/GenBank/DDBJ databases">
        <title>Genome sequence of Streptomyces sp. MUSC 93.</title>
        <authorList>
            <person name="Lee L.-H."/>
            <person name="Ser H.-L."/>
            <person name="Law J.W.-F."/>
        </authorList>
    </citation>
    <scope>NUCLEOTIDE SEQUENCE [LARGE SCALE GENOMIC DNA]</scope>
    <source>
        <strain evidence="1 2">MUSC 93</strain>
    </source>
</reference>
<evidence type="ECO:0000313" key="1">
    <source>
        <dbReference type="EMBL" id="OIJ86414.1"/>
    </source>
</evidence>
<dbReference type="InterPro" id="IPR011009">
    <property type="entry name" value="Kinase-like_dom_sf"/>
</dbReference>
<dbReference type="STRING" id="1428652.BIV24_26515"/>